<keyword evidence="3" id="KW-1003">Cell membrane</keyword>
<comment type="subcellular location">
    <subcellularLocation>
        <location evidence="1 7">Cell membrane</location>
        <topology evidence="1 7">Multi-pass membrane protein</topology>
    </subcellularLocation>
</comment>
<keyword evidence="2" id="KW-0813">Transport</keyword>
<dbReference type="Pfam" id="PF00893">
    <property type="entry name" value="Multi_Drug_Res"/>
    <property type="match status" value="1"/>
</dbReference>
<dbReference type="PANTHER" id="PTHR30561">
    <property type="entry name" value="SMR FAMILY PROTON-DEPENDENT DRUG EFFLUX TRANSPORTER SUGE"/>
    <property type="match status" value="1"/>
</dbReference>
<dbReference type="EMBL" id="BAAAQN010000007">
    <property type="protein sequence ID" value="GAA2021375.1"/>
    <property type="molecule type" value="Genomic_DNA"/>
</dbReference>
<accession>A0ABP5F9D1</accession>
<feature type="transmembrane region" description="Helical" evidence="8">
    <location>
        <begin position="29"/>
        <end position="50"/>
    </location>
</feature>
<keyword evidence="6 8" id="KW-0472">Membrane</keyword>
<comment type="similarity">
    <text evidence="7">Belongs to the drug/metabolite transporter (DMT) superfamily. Small multidrug resistance (SMR) (TC 2.A.7.1) family.</text>
</comment>
<dbReference type="SUPFAM" id="SSF103481">
    <property type="entry name" value="Multidrug resistance efflux transporter EmrE"/>
    <property type="match status" value="1"/>
</dbReference>
<comment type="caution">
    <text evidence="9">The sequence shown here is derived from an EMBL/GenBank/DDBJ whole genome shotgun (WGS) entry which is preliminary data.</text>
</comment>
<dbReference type="RefSeq" id="WP_344665037.1">
    <property type="nucleotide sequence ID" value="NZ_BAAAQN010000007.1"/>
</dbReference>
<dbReference type="InterPro" id="IPR000390">
    <property type="entry name" value="Small_drug/metabolite_transptr"/>
</dbReference>
<feature type="transmembrane region" description="Helical" evidence="8">
    <location>
        <begin position="57"/>
        <end position="79"/>
    </location>
</feature>
<evidence type="ECO:0000256" key="2">
    <source>
        <dbReference type="ARBA" id="ARBA00022448"/>
    </source>
</evidence>
<protein>
    <submittedName>
        <fullName evidence="9">Multidrug efflux SMR transporter</fullName>
    </submittedName>
</protein>
<evidence type="ECO:0000256" key="6">
    <source>
        <dbReference type="ARBA" id="ARBA00023136"/>
    </source>
</evidence>
<dbReference type="InterPro" id="IPR045324">
    <property type="entry name" value="Small_multidrug_res"/>
</dbReference>
<dbReference type="PANTHER" id="PTHR30561:SF1">
    <property type="entry name" value="MULTIDRUG TRANSPORTER EMRE"/>
    <property type="match status" value="1"/>
</dbReference>
<organism evidence="9 10">
    <name type="scientific">Catenulispora yoronensis</name>
    <dbReference type="NCBI Taxonomy" id="450799"/>
    <lineage>
        <taxon>Bacteria</taxon>
        <taxon>Bacillati</taxon>
        <taxon>Actinomycetota</taxon>
        <taxon>Actinomycetes</taxon>
        <taxon>Catenulisporales</taxon>
        <taxon>Catenulisporaceae</taxon>
        <taxon>Catenulispora</taxon>
    </lineage>
</organism>
<keyword evidence="5 8" id="KW-1133">Transmembrane helix</keyword>
<evidence type="ECO:0000256" key="1">
    <source>
        <dbReference type="ARBA" id="ARBA00004651"/>
    </source>
</evidence>
<evidence type="ECO:0000313" key="10">
    <source>
        <dbReference type="Proteomes" id="UP001500751"/>
    </source>
</evidence>
<proteinExistence type="inferred from homology"/>
<name>A0ABP5F9D1_9ACTN</name>
<keyword evidence="4 7" id="KW-0812">Transmembrane</keyword>
<dbReference type="InterPro" id="IPR037185">
    <property type="entry name" value="EmrE-like"/>
</dbReference>
<feature type="transmembrane region" description="Helical" evidence="8">
    <location>
        <begin position="85"/>
        <end position="105"/>
    </location>
</feature>
<evidence type="ECO:0000256" key="3">
    <source>
        <dbReference type="ARBA" id="ARBA00022475"/>
    </source>
</evidence>
<sequence length="107" mass="10558">MGWLYLTAAIAAEVTGTLALRAGDGFSRVVPSALALVGYCVAFALFAASLKAIPVGAAYSVWSGLGTVGAAVGGLVLFGERPSRMAVAGMAVVLGGVLMIALAGVND</sequence>
<dbReference type="Proteomes" id="UP001500751">
    <property type="component" value="Unassembled WGS sequence"/>
</dbReference>
<evidence type="ECO:0000256" key="5">
    <source>
        <dbReference type="ARBA" id="ARBA00022989"/>
    </source>
</evidence>
<evidence type="ECO:0000256" key="4">
    <source>
        <dbReference type="ARBA" id="ARBA00022692"/>
    </source>
</evidence>
<evidence type="ECO:0000256" key="8">
    <source>
        <dbReference type="SAM" id="Phobius"/>
    </source>
</evidence>
<gene>
    <name evidence="9" type="ORF">GCM10009839_17940</name>
</gene>
<reference evidence="10" key="1">
    <citation type="journal article" date="2019" name="Int. J. Syst. Evol. Microbiol.">
        <title>The Global Catalogue of Microorganisms (GCM) 10K type strain sequencing project: providing services to taxonomists for standard genome sequencing and annotation.</title>
        <authorList>
            <consortium name="The Broad Institute Genomics Platform"/>
            <consortium name="The Broad Institute Genome Sequencing Center for Infectious Disease"/>
            <person name="Wu L."/>
            <person name="Ma J."/>
        </authorList>
    </citation>
    <scope>NUCLEOTIDE SEQUENCE [LARGE SCALE GENOMIC DNA]</scope>
    <source>
        <strain evidence="10">JCM 16014</strain>
    </source>
</reference>
<evidence type="ECO:0000313" key="9">
    <source>
        <dbReference type="EMBL" id="GAA2021375.1"/>
    </source>
</evidence>
<dbReference type="Gene3D" id="1.10.3730.20">
    <property type="match status" value="1"/>
</dbReference>
<evidence type="ECO:0000256" key="7">
    <source>
        <dbReference type="RuleBase" id="RU003942"/>
    </source>
</evidence>
<keyword evidence="10" id="KW-1185">Reference proteome</keyword>